<gene>
    <name evidence="2" type="ORF">Atai01_79550</name>
</gene>
<organism evidence="2 3">
    <name type="scientific">Amycolatopsis taiwanensis</name>
    <dbReference type="NCBI Taxonomy" id="342230"/>
    <lineage>
        <taxon>Bacteria</taxon>
        <taxon>Bacillati</taxon>
        <taxon>Actinomycetota</taxon>
        <taxon>Actinomycetes</taxon>
        <taxon>Pseudonocardiales</taxon>
        <taxon>Pseudonocardiaceae</taxon>
        <taxon>Amycolatopsis</taxon>
    </lineage>
</organism>
<sequence length="172" mass="19876">MWRGLTAWITHLPDAEKNHLLARVIQSEGARVRMELLRRFRSHTAPPHPAPVRRTVADLLDDAARRRTDRQRRLAAQRADDEARREHARIQARERRLNKLADDQEAAWSRVEAMIATRKPAEYDAAVTLLTDLQTLAERDGHDDTFSLRTTALRQTRARKPSLIQRLNRAGI</sequence>
<dbReference type="EMBL" id="BSTI01000035">
    <property type="protein sequence ID" value="GLY71336.1"/>
    <property type="molecule type" value="Genomic_DNA"/>
</dbReference>
<feature type="region of interest" description="Disordered" evidence="1">
    <location>
        <begin position="67"/>
        <end position="86"/>
    </location>
</feature>
<protein>
    <submittedName>
        <fullName evidence="2">Uncharacterized protein</fullName>
    </submittedName>
</protein>
<evidence type="ECO:0000313" key="2">
    <source>
        <dbReference type="EMBL" id="GLY71336.1"/>
    </source>
</evidence>
<reference evidence="2" key="1">
    <citation type="submission" date="2023-03" db="EMBL/GenBank/DDBJ databases">
        <title>Amycolatopsis taiwanensis NBRC 103393.</title>
        <authorList>
            <person name="Ichikawa N."/>
            <person name="Sato H."/>
            <person name="Tonouchi N."/>
        </authorList>
    </citation>
    <scope>NUCLEOTIDE SEQUENCE</scope>
    <source>
        <strain evidence="2">NBRC 103393</strain>
    </source>
</reference>
<comment type="caution">
    <text evidence="2">The sequence shown here is derived from an EMBL/GenBank/DDBJ whole genome shotgun (WGS) entry which is preliminary data.</text>
</comment>
<proteinExistence type="predicted"/>
<keyword evidence="3" id="KW-1185">Reference proteome</keyword>
<name>A0A9W6R8K3_9PSEU</name>
<dbReference type="AlphaFoldDB" id="A0A9W6R8K3"/>
<accession>A0A9W6R8K3</accession>
<dbReference type="Proteomes" id="UP001165136">
    <property type="component" value="Unassembled WGS sequence"/>
</dbReference>
<evidence type="ECO:0000313" key="3">
    <source>
        <dbReference type="Proteomes" id="UP001165136"/>
    </source>
</evidence>
<evidence type="ECO:0000256" key="1">
    <source>
        <dbReference type="SAM" id="MobiDB-lite"/>
    </source>
</evidence>